<dbReference type="EMBL" id="KL197713">
    <property type="protein sequence ID" value="KDQ61153.1"/>
    <property type="molecule type" value="Genomic_DNA"/>
</dbReference>
<dbReference type="STRING" id="933084.A0A067Q256"/>
<dbReference type="InParanoid" id="A0A067Q256"/>
<evidence type="ECO:0000313" key="4">
    <source>
        <dbReference type="Proteomes" id="UP000027265"/>
    </source>
</evidence>
<evidence type="ECO:0000313" key="3">
    <source>
        <dbReference type="EMBL" id="KDQ61153.1"/>
    </source>
</evidence>
<dbReference type="GO" id="GO:0043456">
    <property type="term" value="P:regulation of pentose-phosphate shunt"/>
    <property type="evidence" value="ECO:0007669"/>
    <property type="project" value="TreeGrafter"/>
</dbReference>
<dbReference type="HOGENOM" id="CLU_033323_9_2_1"/>
<proteinExistence type="predicted"/>
<evidence type="ECO:0008006" key="5">
    <source>
        <dbReference type="Google" id="ProtNLM"/>
    </source>
</evidence>
<reference evidence="4" key="1">
    <citation type="journal article" date="2014" name="Proc. Natl. Acad. Sci. U.S.A.">
        <title>Extensive sampling of basidiomycete genomes demonstrates inadequacy of the white-rot/brown-rot paradigm for wood decay fungi.</title>
        <authorList>
            <person name="Riley R."/>
            <person name="Salamov A.A."/>
            <person name="Brown D.W."/>
            <person name="Nagy L.G."/>
            <person name="Floudas D."/>
            <person name="Held B.W."/>
            <person name="Levasseur A."/>
            <person name="Lombard V."/>
            <person name="Morin E."/>
            <person name="Otillar R."/>
            <person name="Lindquist E.A."/>
            <person name="Sun H."/>
            <person name="LaButti K.M."/>
            <person name="Schmutz J."/>
            <person name="Jabbour D."/>
            <person name="Luo H."/>
            <person name="Baker S.E."/>
            <person name="Pisabarro A.G."/>
            <person name="Walton J.D."/>
            <person name="Blanchette R.A."/>
            <person name="Henrissat B."/>
            <person name="Martin F."/>
            <person name="Cullen D."/>
            <person name="Hibbett D.S."/>
            <person name="Grigoriev I.V."/>
        </authorList>
    </citation>
    <scope>NUCLEOTIDE SEQUENCE [LARGE SCALE GENOMIC DNA]</scope>
    <source>
        <strain evidence="4">MUCL 33604</strain>
    </source>
</reference>
<dbReference type="InterPro" id="IPR013078">
    <property type="entry name" value="His_Pase_superF_clade-1"/>
</dbReference>
<sequence length="224" mass="24697">MSALIYIVRHGETSANRQGIIQGQLDTKLNEEGVEQARLVGRTLEHVEWDAAWTSDLSRAKDLRSCEALRERHMGELQGHPTPPHKRGSLPSSVESMAHFTRRILSWWDKSLLPHIASLPAFPSTIPTNTSHHRVLVTTHGGVINTLIKNLLSSGQAVLAEGVVIKPVYNASVTILEVPFPLNQKGSKGRKREVARIIKFGSTRHLDERFGGGLVASNADELSQ</sequence>
<organism evidence="3 4">
    <name type="scientific">Jaapia argillacea MUCL 33604</name>
    <dbReference type="NCBI Taxonomy" id="933084"/>
    <lineage>
        <taxon>Eukaryota</taxon>
        <taxon>Fungi</taxon>
        <taxon>Dikarya</taxon>
        <taxon>Basidiomycota</taxon>
        <taxon>Agaricomycotina</taxon>
        <taxon>Agaricomycetes</taxon>
        <taxon>Agaricomycetidae</taxon>
        <taxon>Jaapiales</taxon>
        <taxon>Jaapiaceae</taxon>
        <taxon>Jaapia</taxon>
    </lineage>
</organism>
<dbReference type="AlphaFoldDB" id="A0A067Q256"/>
<dbReference type="GO" id="GO:0045820">
    <property type="term" value="P:negative regulation of glycolytic process"/>
    <property type="evidence" value="ECO:0007669"/>
    <property type="project" value="TreeGrafter"/>
</dbReference>
<gene>
    <name evidence="3" type="ORF">JAAARDRAFT_124117</name>
</gene>
<dbReference type="CDD" id="cd07067">
    <property type="entry name" value="HP_PGM_like"/>
    <property type="match status" value="1"/>
</dbReference>
<name>A0A067Q256_9AGAM</name>
<dbReference type="SUPFAM" id="SSF53254">
    <property type="entry name" value="Phosphoglycerate mutase-like"/>
    <property type="match status" value="1"/>
</dbReference>
<dbReference type="GO" id="GO:0005829">
    <property type="term" value="C:cytosol"/>
    <property type="evidence" value="ECO:0007669"/>
    <property type="project" value="TreeGrafter"/>
</dbReference>
<dbReference type="FunCoup" id="A0A067Q256">
    <property type="interactions" value="310"/>
</dbReference>
<dbReference type="PROSITE" id="PS00175">
    <property type="entry name" value="PG_MUTASE"/>
    <property type="match status" value="1"/>
</dbReference>
<dbReference type="Gene3D" id="3.40.50.1240">
    <property type="entry name" value="Phosphoglycerate mutase-like"/>
    <property type="match status" value="1"/>
</dbReference>
<keyword evidence="4" id="KW-1185">Reference proteome</keyword>
<dbReference type="OrthoDB" id="354304at2759"/>
<evidence type="ECO:0000256" key="1">
    <source>
        <dbReference type="ARBA" id="ARBA00022801"/>
    </source>
</evidence>
<dbReference type="InterPro" id="IPR001345">
    <property type="entry name" value="PG/BPGM_mutase_AS"/>
</dbReference>
<dbReference type="InterPro" id="IPR051695">
    <property type="entry name" value="Phosphoglycerate_Mutase"/>
</dbReference>
<feature type="binding site" evidence="2">
    <location>
        <position position="59"/>
    </location>
    <ligand>
        <name>substrate</name>
    </ligand>
</feature>
<dbReference type="PANTHER" id="PTHR46517">
    <property type="entry name" value="FRUCTOSE-2,6-BISPHOSPHATASE TIGAR"/>
    <property type="match status" value="1"/>
</dbReference>
<protein>
    <recommendedName>
        <fullName evidence="5">Phosphoglycerate mutase</fullName>
    </recommendedName>
</protein>
<dbReference type="Proteomes" id="UP000027265">
    <property type="component" value="Unassembled WGS sequence"/>
</dbReference>
<dbReference type="GO" id="GO:0004331">
    <property type="term" value="F:fructose-2,6-bisphosphate 2-phosphatase activity"/>
    <property type="evidence" value="ECO:0007669"/>
    <property type="project" value="TreeGrafter"/>
</dbReference>
<evidence type="ECO:0000256" key="2">
    <source>
        <dbReference type="PIRSR" id="PIRSR613078-2"/>
    </source>
</evidence>
<feature type="binding site" evidence="2">
    <location>
        <begin position="9"/>
        <end position="16"/>
    </location>
    <ligand>
        <name>substrate</name>
    </ligand>
</feature>
<keyword evidence="1" id="KW-0378">Hydrolase</keyword>
<dbReference type="InterPro" id="IPR029033">
    <property type="entry name" value="His_PPase_superfam"/>
</dbReference>
<accession>A0A067Q256</accession>
<dbReference type="Pfam" id="PF00300">
    <property type="entry name" value="His_Phos_1"/>
    <property type="match status" value="1"/>
</dbReference>
<dbReference type="PANTHER" id="PTHR46517:SF1">
    <property type="entry name" value="FRUCTOSE-2,6-BISPHOSPHATASE TIGAR"/>
    <property type="match status" value="1"/>
</dbReference>
<dbReference type="SMART" id="SM00855">
    <property type="entry name" value="PGAM"/>
    <property type="match status" value="1"/>
</dbReference>